<dbReference type="RefSeq" id="WP_146818056.1">
    <property type="nucleotide sequence ID" value="NZ_BJYA01000019.1"/>
</dbReference>
<feature type="domain" description="LysM" evidence="1">
    <location>
        <begin position="9"/>
        <end position="57"/>
    </location>
</feature>
<dbReference type="Pfam" id="PF10648">
    <property type="entry name" value="Gmad2"/>
    <property type="match status" value="1"/>
</dbReference>
<reference evidence="2 3" key="1">
    <citation type="submission" date="2019-07" db="EMBL/GenBank/DDBJ databases">
        <title>Whole genome shotgun sequence of Alkalibacillus haloalkaliphilus NBRC 103110.</title>
        <authorList>
            <person name="Hosoyama A."/>
            <person name="Uohara A."/>
            <person name="Ohji S."/>
            <person name="Ichikawa N."/>
        </authorList>
    </citation>
    <scope>NUCLEOTIDE SEQUENCE [LARGE SCALE GENOMIC DNA]</scope>
    <source>
        <strain evidence="2 3">NBRC 103110</strain>
    </source>
</reference>
<protein>
    <recommendedName>
        <fullName evidence="1">LysM domain-containing protein</fullName>
    </recommendedName>
</protein>
<keyword evidence="3" id="KW-1185">Reference proteome</keyword>
<evidence type="ECO:0000313" key="2">
    <source>
        <dbReference type="EMBL" id="GEN46862.1"/>
    </source>
</evidence>
<dbReference type="Pfam" id="PF01476">
    <property type="entry name" value="LysM"/>
    <property type="match status" value="3"/>
</dbReference>
<evidence type="ECO:0000259" key="1">
    <source>
        <dbReference type="PROSITE" id="PS51782"/>
    </source>
</evidence>
<dbReference type="EMBL" id="BJYA01000019">
    <property type="protein sequence ID" value="GEN46862.1"/>
    <property type="molecule type" value="Genomic_DNA"/>
</dbReference>
<dbReference type="InterPro" id="IPR036779">
    <property type="entry name" value="LysM_dom_sf"/>
</dbReference>
<dbReference type="Gene3D" id="3.10.350.10">
    <property type="entry name" value="LysM domain"/>
    <property type="match status" value="3"/>
</dbReference>
<feature type="domain" description="LysM" evidence="1">
    <location>
        <begin position="115"/>
        <end position="162"/>
    </location>
</feature>
<dbReference type="SMART" id="SM00257">
    <property type="entry name" value="LysM"/>
    <property type="match status" value="3"/>
</dbReference>
<sequence length="269" mass="30328">MTIRRGTHIIHTVRPGDSVFYLAQRYDSEIDAIVEANGLYPPFNELYMLEPGQVLVIPKTIATEIENYYVVQYGDTIGQLANRFNVEPELLSGINRTIHNPDYLDANQQILLPSFIYEVERGDTLANISQRTGIPIETILRANFNRPAISEDVIYEGIQIIIPLPNSENIVVLLPLPGTEIHDGATLEGFARTFEGNVLYRLVDANNTVVTEESFTTTRYGAPSYSQFLDQIEFDREPTSPLGELQVYSRSAQDGSIQDLVQVRVWFNS</sequence>
<gene>
    <name evidence="2" type="ORF">AHA02nite_26380</name>
</gene>
<dbReference type="OrthoDB" id="308800at2"/>
<dbReference type="SUPFAM" id="SSF54106">
    <property type="entry name" value="LysM domain"/>
    <property type="match status" value="3"/>
</dbReference>
<dbReference type="PANTHER" id="PTHR33734">
    <property type="entry name" value="LYSM DOMAIN-CONTAINING GPI-ANCHORED PROTEIN 2"/>
    <property type="match status" value="1"/>
</dbReference>
<dbReference type="AlphaFoldDB" id="A0A511WC61"/>
<organism evidence="2 3">
    <name type="scientific">Alkalibacillus haloalkaliphilus</name>
    <dbReference type="NCBI Taxonomy" id="94136"/>
    <lineage>
        <taxon>Bacteria</taxon>
        <taxon>Bacillati</taxon>
        <taxon>Bacillota</taxon>
        <taxon>Bacilli</taxon>
        <taxon>Bacillales</taxon>
        <taxon>Bacillaceae</taxon>
        <taxon>Alkalibacillus</taxon>
    </lineage>
</organism>
<dbReference type="CDD" id="cd00118">
    <property type="entry name" value="LysM"/>
    <property type="match status" value="3"/>
</dbReference>
<dbReference type="InterPro" id="IPR018392">
    <property type="entry name" value="LysM"/>
</dbReference>
<name>A0A511WC61_9BACI</name>
<proteinExistence type="predicted"/>
<dbReference type="Proteomes" id="UP000321440">
    <property type="component" value="Unassembled WGS sequence"/>
</dbReference>
<accession>A0A511WC61</accession>
<comment type="caution">
    <text evidence="2">The sequence shown here is derived from an EMBL/GenBank/DDBJ whole genome shotgun (WGS) entry which is preliminary data.</text>
</comment>
<dbReference type="PROSITE" id="PS51782">
    <property type="entry name" value="LYSM"/>
    <property type="match status" value="3"/>
</dbReference>
<evidence type="ECO:0000313" key="3">
    <source>
        <dbReference type="Proteomes" id="UP000321440"/>
    </source>
</evidence>
<dbReference type="InterPro" id="IPR018911">
    <property type="entry name" value="Gmad2_Ig-like_dom"/>
</dbReference>
<dbReference type="PANTHER" id="PTHR33734:SF22">
    <property type="entry name" value="MEMBRANE-BOUND LYTIC MUREIN TRANSGLYCOSYLASE D"/>
    <property type="match status" value="1"/>
</dbReference>
<feature type="domain" description="LysM" evidence="1">
    <location>
        <begin position="67"/>
        <end position="112"/>
    </location>
</feature>